<evidence type="ECO:0000256" key="5">
    <source>
        <dbReference type="ARBA" id="ARBA00023110"/>
    </source>
</evidence>
<evidence type="ECO:0000256" key="1">
    <source>
        <dbReference type="ARBA" id="ARBA00000971"/>
    </source>
</evidence>
<dbReference type="OrthoDB" id="9808891at2"/>
<evidence type="ECO:0000259" key="11">
    <source>
        <dbReference type="PROSITE" id="PS50059"/>
    </source>
</evidence>
<reference evidence="12 13" key="1">
    <citation type="submission" date="2018-07" db="EMBL/GenBank/DDBJ databases">
        <title>Halioglobus sp. genome submission.</title>
        <authorList>
            <person name="Ye M.-Q."/>
            <person name="Du Z.-J."/>
        </authorList>
    </citation>
    <scope>NUCLEOTIDE SEQUENCE [LARGE SCALE GENOMIC DNA]</scope>
    <source>
        <strain evidence="12 13">U0301</strain>
    </source>
</reference>
<sequence length="156" mass="16438">MSLLIGDKVVVTIHYKLTDNSGEVIDSSEGAEPLAYLHGAGNIIPGLENALVGKAAGASLQVAVTPEEGYGEVHPQLIETVPRAAFQGIEQIEPGMAFEAQGSDGQARRIVVKEVNGDEIIIDGNHPLAGVDLNFDVEVVSVREASDEEIAHGHVH</sequence>
<dbReference type="InterPro" id="IPR046357">
    <property type="entry name" value="PPIase_dom_sf"/>
</dbReference>
<comment type="subcellular location">
    <subcellularLocation>
        <location evidence="2">Cytoplasm</location>
    </subcellularLocation>
</comment>
<dbReference type="GO" id="GO:0003755">
    <property type="term" value="F:peptidyl-prolyl cis-trans isomerase activity"/>
    <property type="evidence" value="ECO:0007669"/>
    <property type="project" value="UniProtKB-UniRule"/>
</dbReference>
<feature type="domain" description="PPIase FKBP-type" evidence="11">
    <location>
        <begin position="6"/>
        <end position="85"/>
    </location>
</feature>
<evidence type="ECO:0000256" key="7">
    <source>
        <dbReference type="ARBA" id="ARBA00023235"/>
    </source>
</evidence>
<name>A0A3L7DZY5_9GAMM</name>
<accession>A0A3L7DZY5</accession>
<organism evidence="12 13">
    <name type="scientific">Seongchinamella sediminis</name>
    <dbReference type="NCBI Taxonomy" id="2283635"/>
    <lineage>
        <taxon>Bacteria</taxon>
        <taxon>Pseudomonadati</taxon>
        <taxon>Pseudomonadota</taxon>
        <taxon>Gammaproteobacteria</taxon>
        <taxon>Cellvibrionales</taxon>
        <taxon>Halieaceae</taxon>
        <taxon>Seongchinamella</taxon>
    </lineage>
</organism>
<dbReference type="AlphaFoldDB" id="A0A3L7DZY5"/>
<evidence type="ECO:0000256" key="9">
    <source>
        <dbReference type="PROSITE-ProRule" id="PRU00277"/>
    </source>
</evidence>
<evidence type="ECO:0000256" key="10">
    <source>
        <dbReference type="RuleBase" id="RU003915"/>
    </source>
</evidence>
<dbReference type="Proteomes" id="UP000265509">
    <property type="component" value="Unassembled WGS sequence"/>
</dbReference>
<dbReference type="PANTHER" id="PTHR47861:SF3">
    <property type="entry name" value="FKBP-TYPE PEPTIDYL-PROLYL CIS-TRANS ISOMERASE SLYD"/>
    <property type="match status" value="1"/>
</dbReference>
<comment type="caution">
    <text evidence="12">The sequence shown here is derived from an EMBL/GenBank/DDBJ whole genome shotgun (WGS) entry which is preliminary data.</text>
</comment>
<evidence type="ECO:0000313" key="12">
    <source>
        <dbReference type="EMBL" id="RLQ22120.1"/>
    </source>
</evidence>
<dbReference type="GO" id="GO:0042026">
    <property type="term" value="P:protein refolding"/>
    <property type="evidence" value="ECO:0007669"/>
    <property type="project" value="UniProtKB-ARBA"/>
</dbReference>
<evidence type="ECO:0000256" key="4">
    <source>
        <dbReference type="ARBA" id="ARBA00022490"/>
    </source>
</evidence>
<protein>
    <recommendedName>
        <fullName evidence="10">Peptidyl-prolyl cis-trans isomerase</fullName>
        <ecNumber evidence="10">5.2.1.8</ecNumber>
    </recommendedName>
</protein>
<dbReference type="PROSITE" id="PS50059">
    <property type="entry name" value="FKBP_PPIASE"/>
    <property type="match status" value="1"/>
</dbReference>
<evidence type="ECO:0000313" key="13">
    <source>
        <dbReference type="Proteomes" id="UP000265509"/>
    </source>
</evidence>
<keyword evidence="13" id="KW-1185">Reference proteome</keyword>
<comment type="similarity">
    <text evidence="3 10">Belongs to the FKBP-type PPIase family.</text>
</comment>
<dbReference type="InterPro" id="IPR001179">
    <property type="entry name" value="PPIase_FKBP_dom"/>
</dbReference>
<dbReference type="EC" id="5.2.1.8" evidence="10"/>
<dbReference type="Pfam" id="PF00254">
    <property type="entry name" value="FKBP_C"/>
    <property type="match status" value="1"/>
</dbReference>
<evidence type="ECO:0000256" key="6">
    <source>
        <dbReference type="ARBA" id="ARBA00023186"/>
    </source>
</evidence>
<comment type="catalytic activity">
    <reaction evidence="1 9 10">
        <text>[protein]-peptidylproline (omega=180) = [protein]-peptidylproline (omega=0)</text>
        <dbReference type="Rhea" id="RHEA:16237"/>
        <dbReference type="Rhea" id="RHEA-COMP:10747"/>
        <dbReference type="Rhea" id="RHEA-COMP:10748"/>
        <dbReference type="ChEBI" id="CHEBI:83833"/>
        <dbReference type="ChEBI" id="CHEBI:83834"/>
        <dbReference type="EC" id="5.2.1.8"/>
    </reaction>
</comment>
<evidence type="ECO:0000256" key="3">
    <source>
        <dbReference type="ARBA" id="ARBA00006577"/>
    </source>
</evidence>
<gene>
    <name evidence="12" type="ORF">DWB85_09300</name>
</gene>
<keyword evidence="6" id="KW-0143">Chaperone</keyword>
<dbReference type="SUPFAM" id="SSF54534">
    <property type="entry name" value="FKBP-like"/>
    <property type="match status" value="1"/>
</dbReference>
<dbReference type="EMBL" id="QRAN01000008">
    <property type="protein sequence ID" value="RLQ22120.1"/>
    <property type="molecule type" value="Genomic_DNA"/>
</dbReference>
<evidence type="ECO:0000256" key="8">
    <source>
        <dbReference type="ARBA" id="ARBA00037071"/>
    </source>
</evidence>
<keyword evidence="4" id="KW-0963">Cytoplasm</keyword>
<keyword evidence="7 9" id="KW-0413">Isomerase</keyword>
<keyword evidence="5 9" id="KW-0697">Rotamase</keyword>
<dbReference type="Gene3D" id="3.10.50.40">
    <property type="match status" value="1"/>
</dbReference>
<dbReference type="PANTHER" id="PTHR47861">
    <property type="entry name" value="FKBP-TYPE PEPTIDYL-PROLYL CIS-TRANS ISOMERASE SLYD"/>
    <property type="match status" value="1"/>
</dbReference>
<proteinExistence type="inferred from homology"/>
<comment type="function">
    <text evidence="8">Also involved in hydrogenase metallocenter assembly, probably by participating in the nickel insertion step. This function in hydrogenase biosynthesis requires chaperone activity and the presence of the metal-binding domain, but not PPIase activity.</text>
</comment>
<dbReference type="GO" id="GO:0005737">
    <property type="term" value="C:cytoplasm"/>
    <property type="evidence" value="ECO:0007669"/>
    <property type="project" value="UniProtKB-SubCell"/>
</dbReference>
<evidence type="ECO:0000256" key="2">
    <source>
        <dbReference type="ARBA" id="ARBA00004496"/>
    </source>
</evidence>